<protein>
    <submittedName>
        <fullName evidence="1">Uncharacterized protein</fullName>
    </submittedName>
</protein>
<comment type="caution">
    <text evidence="1">The sequence shown here is derived from an EMBL/GenBank/DDBJ whole genome shotgun (WGS) entry which is preliminary data.</text>
</comment>
<dbReference type="EMBL" id="JBBKAK010000001">
    <property type="protein sequence ID" value="MEJ8670952.1"/>
    <property type="molecule type" value="Genomic_DNA"/>
</dbReference>
<keyword evidence="2" id="KW-1185">Reference proteome</keyword>
<evidence type="ECO:0000313" key="2">
    <source>
        <dbReference type="Proteomes" id="UP001376459"/>
    </source>
</evidence>
<organism evidence="1 2">
    <name type="scientific">Streptomyces machairae</name>
    <dbReference type="NCBI Taxonomy" id="3134109"/>
    <lineage>
        <taxon>Bacteria</taxon>
        <taxon>Bacillati</taxon>
        <taxon>Actinomycetota</taxon>
        <taxon>Actinomycetes</taxon>
        <taxon>Kitasatosporales</taxon>
        <taxon>Streptomycetaceae</taxon>
        <taxon>Streptomyces</taxon>
    </lineage>
</organism>
<dbReference type="Proteomes" id="UP001376459">
    <property type="component" value="Unassembled WGS sequence"/>
</dbReference>
<evidence type="ECO:0000313" key="1">
    <source>
        <dbReference type="EMBL" id="MEJ8670952.1"/>
    </source>
</evidence>
<proteinExistence type="predicted"/>
<accession>A0ABU8UPX5</accession>
<gene>
    <name evidence="1" type="ORF">WKI71_28810</name>
</gene>
<name>A0ABU8UPX5_9ACTN</name>
<sequence>MARARPADPITTALESALTALAQAPHHGLRRLTAPARTRLTDSAAALQRAGLHTAARLIRDLVTVLHRDGATAAVPAWVDAQIQLAVSLELHAEGAQGRDTAGNPDG</sequence>
<reference evidence="1 2" key="1">
    <citation type="submission" date="2024-03" db="EMBL/GenBank/DDBJ databases">
        <title>Novel Streptomyces species of biotechnological and ecological value are a feature of Machair soil.</title>
        <authorList>
            <person name="Prole J.R."/>
            <person name="Goodfellow M."/>
            <person name="Allenby N."/>
            <person name="Ward A.C."/>
        </authorList>
    </citation>
    <scope>NUCLEOTIDE SEQUENCE [LARGE SCALE GENOMIC DNA]</scope>
    <source>
        <strain evidence="1 2">MS1.AVA.1</strain>
    </source>
</reference>